<dbReference type="GO" id="GO:0005732">
    <property type="term" value="C:sno(s)RNA-containing ribonucleoprotein complex"/>
    <property type="evidence" value="ECO:0007669"/>
    <property type="project" value="InterPro"/>
</dbReference>
<evidence type="ECO:0000256" key="5">
    <source>
        <dbReference type="ARBA" id="ARBA00023274"/>
    </source>
</evidence>
<feature type="region of interest" description="Disordered" evidence="7">
    <location>
        <begin position="497"/>
        <end position="530"/>
    </location>
</feature>
<feature type="compositionally biased region" description="Basic and acidic residues" evidence="7">
    <location>
        <begin position="159"/>
        <end position="170"/>
    </location>
</feature>
<comment type="caution">
    <text evidence="8">The sequence shown here is derived from an EMBL/GenBank/DDBJ whole genome shotgun (WGS) entry which is preliminary data.</text>
</comment>
<feature type="compositionally biased region" description="Acidic residues" evidence="7">
    <location>
        <begin position="200"/>
        <end position="220"/>
    </location>
</feature>
<keyword evidence="5" id="KW-0687">Ribonucleoprotein</keyword>
<evidence type="ECO:0000313" key="9">
    <source>
        <dbReference type="Proteomes" id="UP000823749"/>
    </source>
</evidence>
<evidence type="ECO:0000256" key="7">
    <source>
        <dbReference type="SAM" id="MobiDB-lite"/>
    </source>
</evidence>
<feature type="compositionally biased region" description="Acidic residues" evidence="7">
    <location>
        <begin position="109"/>
        <end position="158"/>
    </location>
</feature>
<feature type="compositionally biased region" description="Basic and acidic residues" evidence="7">
    <location>
        <begin position="87"/>
        <end position="108"/>
    </location>
</feature>
<feature type="region of interest" description="Disordered" evidence="7">
    <location>
        <begin position="87"/>
        <end position="288"/>
    </location>
</feature>
<evidence type="ECO:0000256" key="3">
    <source>
        <dbReference type="ARBA" id="ARBA00022552"/>
    </source>
</evidence>
<feature type="compositionally biased region" description="Basic residues" evidence="7">
    <location>
        <begin position="185"/>
        <end position="195"/>
    </location>
</feature>
<proteinExistence type="inferred from homology"/>
<reference evidence="8" key="1">
    <citation type="submission" date="2020-08" db="EMBL/GenBank/DDBJ databases">
        <title>Plant Genome Project.</title>
        <authorList>
            <person name="Zhang R.-G."/>
        </authorList>
    </citation>
    <scope>NUCLEOTIDE SEQUENCE</scope>
    <source>
        <strain evidence="8">WSP0</strain>
        <tissue evidence="8">Leaf</tissue>
    </source>
</reference>
<dbReference type="PANTHER" id="PTHR17039">
    <property type="entry name" value="U3 SMALL NUCLEOLAR RIBONUCLEOPROTEIN PROTEIN MPP10"/>
    <property type="match status" value="1"/>
</dbReference>
<dbReference type="EMBL" id="JACTNZ010000012">
    <property type="protein sequence ID" value="KAG5522938.1"/>
    <property type="molecule type" value="Genomic_DNA"/>
</dbReference>
<dbReference type="GO" id="GO:0032040">
    <property type="term" value="C:small-subunit processome"/>
    <property type="evidence" value="ECO:0007669"/>
    <property type="project" value="TreeGrafter"/>
</dbReference>
<gene>
    <name evidence="8" type="ORF">RHGRI_034927</name>
</gene>
<dbReference type="GO" id="GO:0034457">
    <property type="term" value="C:Mpp10 complex"/>
    <property type="evidence" value="ECO:0007669"/>
    <property type="project" value="InterPro"/>
</dbReference>
<sequence length="645" mass="73549">MESLRLLKSAEPPLYLAPSESLSQAARAASEHIYSSLKPYTPKTPFERLLVNGFDAEQIWQQIDLQSQPLISSLRRELKRFEKNPEEISKLFGLDEEREGEEREREGVLEGEAEGFEELDEGFDDDEEEEEEEENEEESEEGEGEEDEEEGNDDGENGVEDRFLKIKELEEYMEEDEAREYGIKKEKKRGGGKLSKRIEDDEEDEEEEEDEDEEEDEEGDGLGIFGADLGDEEEGARYEDFYGPKKKDNQKRKPKQMYDSDQLGDEQEDDKTLGNQEQNLSTHEEQLKKVQTKIEEMEKANLNPKTWTMQGEITAAKRPMNSALEVDLDFEHNVRPTPVITEEVTASIEELIQERILEGHFDDVQKAPDLPSKAPKERKELDENKSKTGLAEIYEVRILPLIEEYVQKTGLVSTALSFSDEQKKEASILFKKLCLKLDALSHFHFTPKPVIEDMSIQTNVPALAMEEIAPLAVSDAAMLAPEEVFAGKGDIKEETELTQAERKRRRADKKRKFKAESVKKTATKKARESAVQNHIDGDDSLLSLTFLARENHDFQPWISIHMEFHPAHCNFDYACSFEVVNGRHRDPYLPFQIGLILVKSSGASSFGVLRRMVSPGKRHEGRRGVLGKWGLMELDVSILGGLVSK</sequence>
<keyword evidence="2" id="KW-0690">Ribosome biogenesis</keyword>
<dbReference type="PANTHER" id="PTHR17039:SF0">
    <property type="entry name" value="U3 SMALL NUCLEOLAR RIBONUCLEOPROTEIN PROTEIN MPP10"/>
    <property type="match status" value="1"/>
</dbReference>
<comment type="similarity">
    <text evidence="6">Belongs to the MPP10 family.</text>
</comment>
<protein>
    <submittedName>
        <fullName evidence="8">Uncharacterized protein</fullName>
    </submittedName>
</protein>
<evidence type="ECO:0000256" key="4">
    <source>
        <dbReference type="ARBA" id="ARBA00023242"/>
    </source>
</evidence>
<feature type="compositionally biased region" description="Basic residues" evidence="7">
    <location>
        <begin position="502"/>
        <end position="513"/>
    </location>
</feature>
<dbReference type="InterPro" id="IPR012173">
    <property type="entry name" value="Mpp10"/>
</dbReference>
<organism evidence="8 9">
    <name type="scientific">Rhododendron griersonianum</name>
    <dbReference type="NCBI Taxonomy" id="479676"/>
    <lineage>
        <taxon>Eukaryota</taxon>
        <taxon>Viridiplantae</taxon>
        <taxon>Streptophyta</taxon>
        <taxon>Embryophyta</taxon>
        <taxon>Tracheophyta</taxon>
        <taxon>Spermatophyta</taxon>
        <taxon>Magnoliopsida</taxon>
        <taxon>eudicotyledons</taxon>
        <taxon>Gunneridae</taxon>
        <taxon>Pentapetalae</taxon>
        <taxon>asterids</taxon>
        <taxon>Ericales</taxon>
        <taxon>Ericaceae</taxon>
        <taxon>Ericoideae</taxon>
        <taxon>Rhodoreae</taxon>
        <taxon>Rhododendron</taxon>
    </lineage>
</organism>
<feature type="region of interest" description="Disordered" evidence="7">
    <location>
        <begin position="364"/>
        <end position="384"/>
    </location>
</feature>
<evidence type="ECO:0000256" key="6">
    <source>
        <dbReference type="ARBA" id="ARBA00029455"/>
    </source>
</evidence>
<keyword evidence="3" id="KW-0698">rRNA processing</keyword>
<dbReference type="AlphaFoldDB" id="A0AAV6I2N5"/>
<evidence type="ECO:0000256" key="2">
    <source>
        <dbReference type="ARBA" id="ARBA00022517"/>
    </source>
</evidence>
<accession>A0AAV6I2N5</accession>
<dbReference type="GO" id="GO:0006364">
    <property type="term" value="P:rRNA processing"/>
    <property type="evidence" value="ECO:0007669"/>
    <property type="project" value="UniProtKB-KW"/>
</dbReference>
<name>A0AAV6I2N5_9ERIC</name>
<feature type="compositionally biased region" description="Basic and acidic residues" evidence="7">
    <location>
        <begin position="374"/>
        <end position="384"/>
    </location>
</feature>
<evidence type="ECO:0000313" key="8">
    <source>
        <dbReference type="EMBL" id="KAG5522938.1"/>
    </source>
</evidence>
<comment type="subcellular location">
    <subcellularLocation>
        <location evidence="1">Nucleus</location>
        <location evidence="1">Nucleolus</location>
    </subcellularLocation>
</comment>
<keyword evidence="4" id="KW-0539">Nucleus</keyword>
<keyword evidence="9" id="KW-1185">Reference proteome</keyword>
<dbReference type="Pfam" id="PF04006">
    <property type="entry name" value="Mpp10"/>
    <property type="match status" value="1"/>
</dbReference>
<evidence type="ECO:0000256" key="1">
    <source>
        <dbReference type="ARBA" id="ARBA00004604"/>
    </source>
</evidence>
<feature type="compositionally biased region" description="Basic and acidic residues" evidence="7">
    <location>
        <begin position="235"/>
        <end position="247"/>
    </location>
</feature>
<dbReference type="Proteomes" id="UP000823749">
    <property type="component" value="Chromosome 12"/>
</dbReference>